<feature type="domain" description="DAGKc" evidence="1">
    <location>
        <begin position="137"/>
        <end position="288"/>
    </location>
</feature>
<evidence type="ECO:0000259" key="1">
    <source>
        <dbReference type="PROSITE" id="PS50146"/>
    </source>
</evidence>
<dbReference type="Proteomes" id="UP001558613">
    <property type="component" value="Unassembled WGS sequence"/>
</dbReference>
<dbReference type="Pfam" id="PF25382">
    <property type="entry name" value="PH_CERK"/>
    <property type="match status" value="1"/>
</dbReference>
<organism evidence="2 3">
    <name type="scientific">Cirrhinus molitorella</name>
    <name type="common">mud carp</name>
    <dbReference type="NCBI Taxonomy" id="172907"/>
    <lineage>
        <taxon>Eukaryota</taxon>
        <taxon>Metazoa</taxon>
        <taxon>Chordata</taxon>
        <taxon>Craniata</taxon>
        <taxon>Vertebrata</taxon>
        <taxon>Euteleostomi</taxon>
        <taxon>Actinopterygii</taxon>
        <taxon>Neopterygii</taxon>
        <taxon>Teleostei</taxon>
        <taxon>Ostariophysi</taxon>
        <taxon>Cypriniformes</taxon>
        <taxon>Cyprinidae</taxon>
        <taxon>Labeoninae</taxon>
        <taxon>Labeonini</taxon>
        <taxon>Cirrhinus</taxon>
    </lineage>
</organism>
<dbReference type="EMBL" id="JAYMGO010000004">
    <property type="protein sequence ID" value="KAL1276044.1"/>
    <property type="molecule type" value="Genomic_DNA"/>
</dbReference>
<name>A0ABR3NGE6_9TELE</name>
<protein>
    <recommendedName>
        <fullName evidence="1">DAGKc domain-containing protein</fullName>
    </recommendedName>
</protein>
<dbReference type="InterPro" id="IPR050187">
    <property type="entry name" value="Lipid_Phosphate_FormReg"/>
</dbReference>
<sequence>MEKQSRLLCSELCVQRRLYEVTLNCAILAWKDIQIAKKHTGRAIYGAVKAGSHCVPVCEIIAVQEKEDESPCKDTGKWQKVPQSPADSCQRAFTVFYIERMRQHCWRCSNVTFHSSEHSLCLLWVQTIREQLALLTNRPKSLLVYINPYGGKQRGKQIYDHKVAPIFSRASISTDVIVTERANHARDHLKTEADLKKYDGVVCVGGDGMFSEIMHGLIACTQQEAGVDENSMEDTLVSCGLRIGIIPAGSTDCICYATVGSNDPVTSALHIVVGDSQPMDVCSVHNEDRFLRYSVSLLGYGFYGDVLTDSERKRWMGPARYDISGVKTFLSHQYYEGTVSFLPAEGNSGTPRDKMQCLSGCSVCRQSSSDKLVSKNEDSVSDAECQDAWTVIRGKFLAINAASMSCACPRSPKGLSPSAHLADGTTDLILVRKCSRIDFLRHLLRHTNKDDQFDHSFVEVYRVKQFRFTPRYQECDSEVDLRESEETGKRFLSQICREHRACGCMPSQSNWNCDGEILPHTAIQVRVHCQLIKLFARGIEEQSVFEDPVSTSLLIYSAGCTPSRQTVSFSDSSLETLQRQTNSCLQALKPLFGDSSFQSSAPVELKKSCNDHIDHDGLRWDALSSRLTERTLCTLSPNQKSIFAHPPSPPANQKLIYLTSSRMGYNQERVSPRPF</sequence>
<dbReference type="InterPro" id="IPR017438">
    <property type="entry name" value="ATP-NAD_kinase_N"/>
</dbReference>
<dbReference type="InterPro" id="IPR001206">
    <property type="entry name" value="Diacylglycerol_kinase_cat_dom"/>
</dbReference>
<dbReference type="Gene3D" id="3.40.50.10330">
    <property type="entry name" value="Probable inorganic polyphosphate/atp-NAD kinase, domain 1"/>
    <property type="match status" value="1"/>
</dbReference>
<evidence type="ECO:0000313" key="3">
    <source>
        <dbReference type="Proteomes" id="UP001558613"/>
    </source>
</evidence>
<gene>
    <name evidence="2" type="ORF">QQF64_035667</name>
</gene>
<dbReference type="PANTHER" id="PTHR12358">
    <property type="entry name" value="SPHINGOSINE KINASE"/>
    <property type="match status" value="1"/>
</dbReference>
<dbReference type="InterPro" id="IPR016064">
    <property type="entry name" value="NAD/diacylglycerol_kinase_sf"/>
</dbReference>
<dbReference type="InterPro" id="IPR045363">
    <property type="entry name" value="CERK_C"/>
</dbReference>
<accession>A0ABR3NGE6</accession>
<dbReference type="SUPFAM" id="SSF111331">
    <property type="entry name" value="NAD kinase/diacylglycerol kinase-like"/>
    <property type="match status" value="1"/>
</dbReference>
<dbReference type="PANTHER" id="PTHR12358:SF25">
    <property type="entry name" value="CERAMIDE KINASE"/>
    <property type="match status" value="1"/>
</dbReference>
<evidence type="ECO:0000313" key="2">
    <source>
        <dbReference type="EMBL" id="KAL1276044.1"/>
    </source>
</evidence>
<reference evidence="2 3" key="1">
    <citation type="submission" date="2023-09" db="EMBL/GenBank/DDBJ databases">
        <authorList>
            <person name="Wang M."/>
        </authorList>
    </citation>
    <scope>NUCLEOTIDE SEQUENCE [LARGE SCALE GENOMIC DNA]</scope>
    <source>
        <strain evidence="2">GT-2023</strain>
        <tissue evidence="2">Liver</tissue>
    </source>
</reference>
<dbReference type="SMART" id="SM00046">
    <property type="entry name" value="DAGKc"/>
    <property type="match status" value="1"/>
</dbReference>
<feature type="non-terminal residue" evidence="2">
    <location>
        <position position="675"/>
    </location>
</feature>
<dbReference type="InterPro" id="IPR057465">
    <property type="entry name" value="CERK_PH"/>
</dbReference>
<dbReference type="Pfam" id="PF00781">
    <property type="entry name" value="DAGK_cat"/>
    <property type="match status" value="1"/>
</dbReference>
<proteinExistence type="predicted"/>
<dbReference type="Gene3D" id="2.60.200.40">
    <property type="match status" value="1"/>
</dbReference>
<keyword evidence="3" id="KW-1185">Reference proteome</keyword>
<comment type="caution">
    <text evidence="2">The sequence shown here is derived from an EMBL/GenBank/DDBJ whole genome shotgun (WGS) entry which is preliminary data.</text>
</comment>
<dbReference type="Pfam" id="PF19280">
    <property type="entry name" value="CERK_C"/>
    <property type="match status" value="1"/>
</dbReference>
<dbReference type="PROSITE" id="PS50146">
    <property type="entry name" value="DAGK"/>
    <property type="match status" value="1"/>
</dbReference>